<reference evidence="3" key="1">
    <citation type="journal article" date="2018" name="Nat. Microbiol.">
        <title>Leveraging single-cell genomics to expand the fungal tree of life.</title>
        <authorList>
            <person name="Ahrendt S.R."/>
            <person name="Quandt C.A."/>
            <person name="Ciobanu D."/>
            <person name="Clum A."/>
            <person name="Salamov A."/>
            <person name="Andreopoulos B."/>
            <person name="Cheng J.F."/>
            <person name="Woyke T."/>
            <person name="Pelin A."/>
            <person name="Henrissat B."/>
            <person name="Reynolds N.K."/>
            <person name="Benny G.L."/>
            <person name="Smith M.E."/>
            <person name="James T.Y."/>
            <person name="Grigoriev I.V."/>
        </authorList>
    </citation>
    <scope>NUCLEOTIDE SEQUENCE [LARGE SCALE GENOMIC DNA]</scope>
    <source>
        <strain evidence="3">Benny S71-1</strain>
    </source>
</reference>
<evidence type="ECO:0000256" key="1">
    <source>
        <dbReference type="SAM" id="MobiDB-lite"/>
    </source>
</evidence>
<dbReference type="InterPro" id="IPR001680">
    <property type="entry name" value="WD40_rpt"/>
</dbReference>
<dbReference type="InterPro" id="IPR036322">
    <property type="entry name" value="WD40_repeat_dom_sf"/>
</dbReference>
<sequence length="306" mass="34138">MLIWSIDAGAGERVDVAPQHRLALFNKEARPGHLRLLSSDVAIAACDDIVHVVDVVTGQQRRQLSQQHRDGPITAMATLEQTSVFVCGYCSGAIVLWSTEEDACLWRIDAHVGAITALAMDNDKVVSAGMDERAIVWEALSGAYRCSFRLSDRSSNDIDSAVSVSSLHLGSSELVAVVGDRVKSWTIGHRRHRLVKQEIEEEIEDTAQYLARTRQEAEYRRHLRATYTVEGLSEEELLHYTMMLSLEESSHSTSTSMSASADNHDSNDEDEDAATHHPSDVETEWTLAQQEEQDLEEAIRLSMQYK</sequence>
<dbReference type="OrthoDB" id="2095648at2759"/>
<proteinExistence type="predicted"/>
<dbReference type="Proteomes" id="UP000278143">
    <property type="component" value="Unassembled WGS sequence"/>
</dbReference>
<dbReference type="InterPro" id="IPR015943">
    <property type="entry name" value="WD40/YVTN_repeat-like_dom_sf"/>
</dbReference>
<dbReference type="Gene3D" id="2.130.10.10">
    <property type="entry name" value="YVTN repeat-like/Quinoprotein amine dehydrogenase"/>
    <property type="match status" value="1"/>
</dbReference>
<gene>
    <name evidence="2" type="ORF">SYNPS1DRAFT_30202</name>
</gene>
<dbReference type="EMBL" id="KZ990496">
    <property type="protein sequence ID" value="RKP24030.1"/>
    <property type="molecule type" value="Genomic_DNA"/>
</dbReference>
<organism evidence="2 3">
    <name type="scientific">Syncephalis pseudoplumigaleata</name>
    <dbReference type="NCBI Taxonomy" id="1712513"/>
    <lineage>
        <taxon>Eukaryota</taxon>
        <taxon>Fungi</taxon>
        <taxon>Fungi incertae sedis</taxon>
        <taxon>Zoopagomycota</taxon>
        <taxon>Zoopagomycotina</taxon>
        <taxon>Zoopagomycetes</taxon>
        <taxon>Zoopagales</taxon>
        <taxon>Piptocephalidaceae</taxon>
        <taxon>Syncephalis</taxon>
    </lineage>
</organism>
<evidence type="ECO:0000313" key="2">
    <source>
        <dbReference type="EMBL" id="RKP24030.1"/>
    </source>
</evidence>
<name>A0A4P9YYF1_9FUNG</name>
<keyword evidence="3" id="KW-1185">Reference proteome</keyword>
<dbReference type="AlphaFoldDB" id="A0A4P9YYF1"/>
<feature type="region of interest" description="Disordered" evidence="1">
    <location>
        <begin position="249"/>
        <end position="284"/>
    </location>
</feature>
<accession>A0A4P9YYF1</accession>
<evidence type="ECO:0000313" key="3">
    <source>
        <dbReference type="Proteomes" id="UP000278143"/>
    </source>
</evidence>
<dbReference type="SMART" id="SM00320">
    <property type="entry name" value="WD40"/>
    <property type="match status" value="2"/>
</dbReference>
<dbReference type="SUPFAM" id="SSF50978">
    <property type="entry name" value="WD40 repeat-like"/>
    <property type="match status" value="1"/>
</dbReference>
<feature type="compositionally biased region" description="Low complexity" evidence="1">
    <location>
        <begin position="249"/>
        <end position="261"/>
    </location>
</feature>
<protein>
    <submittedName>
        <fullName evidence="2">Uncharacterized protein</fullName>
    </submittedName>
</protein>